<proteinExistence type="predicted"/>
<gene>
    <name evidence="1" type="ORF">OsJ_21388</name>
</gene>
<protein>
    <submittedName>
        <fullName evidence="1">Uncharacterized protein</fullName>
    </submittedName>
</protein>
<dbReference type="EMBL" id="CM000143">
    <property type="protein sequence ID" value="EEE65738.1"/>
    <property type="molecule type" value="Genomic_DNA"/>
</dbReference>
<reference evidence="1" key="2">
    <citation type="submission" date="2008-12" db="EMBL/GenBank/DDBJ databases">
        <title>Improved gene annotation of the rice (Oryza sativa) genomes.</title>
        <authorList>
            <person name="Wang J."/>
            <person name="Li R."/>
            <person name="Fan W."/>
            <person name="Huang Q."/>
            <person name="Zhang J."/>
            <person name="Zhou Y."/>
            <person name="Hu Y."/>
            <person name="Zi S."/>
            <person name="Li J."/>
            <person name="Ni P."/>
            <person name="Zheng H."/>
            <person name="Zhang Y."/>
            <person name="Zhao M."/>
            <person name="Hao Q."/>
            <person name="McDermott J."/>
            <person name="Samudrala R."/>
            <person name="Kristiansen K."/>
            <person name="Wong G.K.-S."/>
        </authorList>
    </citation>
    <scope>NUCLEOTIDE SEQUENCE</scope>
</reference>
<sequence length="124" mass="12909">MESEKTALSHACSGDLLVGLEFSAQKADYNALEKDLRDKEAADVFTKSFSSGSRSITAAHFSSAGFGGPGPFGPAVSAGMVQWGGMPADDCTRANVPTSDEGMEMDQLSLLGHQASALKAPREP</sequence>
<dbReference type="Proteomes" id="UP000007752">
    <property type="component" value="Chromosome 6"/>
</dbReference>
<organism evidence="1">
    <name type="scientific">Oryza sativa subsp. japonica</name>
    <name type="common">Rice</name>
    <dbReference type="NCBI Taxonomy" id="39947"/>
    <lineage>
        <taxon>Eukaryota</taxon>
        <taxon>Viridiplantae</taxon>
        <taxon>Streptophyta</taxon>
        <taxon>Embryophyta</taxon>
        <taxon>Tracheophyta</taxon>
        <taxon>Spermatophyta</taxon>
        <taxon>Magnoliopsida</taxon>
        <taxon>Liliopsida</taxon>
        <taxon>Poales</taxon>
        <taxon>Poaceae</taxon>
        <taxon>BOP clade</taxon>
        <taxon>Oryzoideae</taxon>
        <taxon>Oryzeae</taxon>
        <taxon>Oryzinae</taxon>
        <taxon>Oryza</taxon>
        <taxon>Oryza sativa</taxon>
    </lineage>
</organism>
<name>A0A8J8XZ06_ORYSJ</name>
<accession>A0A8J8XZ06</accession>
<reference evidence="1" key="1">
    <citation type="journal article" date="2005" name="PLoS Biol.">
        <title>The genomes of Oryza sativa: a history of duplications.</title>
        <authorList>
            <person name="Yu J."/>
            <person name="Wang J."/>
            <person name="Lin W."/>
            <person name="Li S."/>
            <person name="Li H."/>
            <person name="Zhou J."/>
            <person name="Ni P."/>
            <person name="Dong W."/>
            <person name="Hu S."/>
            <person name="Zeng C."/>
            <person name="Zhang J."/>
            <person name="Zhang Y."/>
            <person name="Li R."/>
            <person name="Xu Z."/>
            <person name="Li S."/>
            <person name="Li X."/>
            <person name="Zheng H."/>
            <person name="Cong L."/>
            <person name="Lin L."/>
            <person name="Yin J."/>
            <person name="Geng J."/>
            <person name="Li G."/>
            <person name="Shi J."/>
            <person name="Liu J."/>
            <person name="Lv H."/>
            <person name="Li J."/>
            <person name="Wang J."/>
            <person name="Deng Y."/>
            <person name="Ran L."/>
            <person name="Shi X."/>
            <person name="Wang X."/>
            <person name="Wu Q."/>
            <person name="Li C."/>
            <person name="Ren X."/>
            <person name="Wang J."/>
            <person name="Wang X."/>
            <person name="Li D."/>
            <person name="Liu D."/>
            <person name="Zhang X."/>
            <person name="Ji Z."/>
            <person name="Zhao W."/>
            <person name="Sun Y."/>
            <person name="Zhang Z."/>
            <person name="Bao J."/>
            <person name="Han Y."/>
            <person name="Dong L."/>
            <person name="Ji J."/>
            <person name="Chen P."/>
            <person name="Wu S."/>
            <person name="Liu J."/>
            <person name="Xiao Y."/>
            <person name="Bu D."/>
            <person name="Tan J."/>
            <person name="Yang L."/>
            <person name="Ye C."/>
            <person name="Zhang J."/>
            <person name="Xu J."/>
            <person name="Zhou Y."/>
            <person name="Yu Y."/>
            <person name="Zhang B."/>
            <person name="Zhuang S."/>
            <person name="Wei H."/>
            <person name="Liu B."/>
            <person name="Lei M."/>
            <person name="Yu H."/>
            <person name="Li Y."/>
            <person name="Xu H."/>
            <person name="Wei S."/>
            <person name="He X."/>
            <person name="Fang L."/>
            <person name="Zhang Z."/>
            <person name="Zhang Y."/>
            <person name="Huang X."/>
            <person name="Su Z."/>
            <person name="Tong W."/>
            <person name="Li J."/>
            <person name="Tong Z."/>
            <person name="Li S."/>
            <person name="Ye J."/>
            <person name="Wang L."/>
            <person name="Fang L."/>
            <person name="Lei T."/>
            <person name="Chen C."/>
            <person name="Chen H."/>
            <person name="Xu Z."/>
            <person name="Li H."/>
            <person name="Huang H."/>
            <person name="Zhang F."/>
            <person name="Xu H."/>
            <person name="Li N."/>
            <person name="Zhao C."/>
            <person name="Li S."/>
            <person name="Dong L."/>
            <person name="Huang Y."/>
            <person name="Li L."/>
            <person name="Xi Y."/>
            <person name="Qi Q."/>
            <person name="Li W."/>
            <person name="Zhang B."/>
            <person name="Hu W."/>
            <person name="Zhang Y."/>
            <person name="Tian X."/>
            <person name="Jiao Y."/>
            <person name="Liang X."/>
            <person name="Jin J."/>
            <person name="Gao L."/>
            <person name="Zheng W."/>
            <person name="Hao B."/>
            <person name="Liu S."/>
            <person name="Wang W."/>
            <person name="Yuan L."/>
            <person name="Cao M."/>
            <person name="McDermott J."/>
            <person name="Samudrala R."/>
            <person name="Wang J."/>
            <person name="Wong G.K."/>
            <person name="Yang H."/>
        </authorList>
    </citation>
    <scope>NUCLEOTIDE SEQUENCE [LARGE SCALE GENOMIC DNA]</scope>
</reference>
<dbReference type="AlphaFoldDB" id="A0A8J8XZ06"/>
<evidence type="ECO:0000313" key="1">
    <source>
        <dbReference type="EMBL" id="EEE65738.1"/>
    </source>
</evidence>